<evidence type="ECO:0000256" key="3">
    <source>
        <dbReference type="ARBA" id="ARBA00022840"/>
    </source>
</evidence>
<dbReference type="eggNOG" id="KOG3641">
    <property type="taxonomic scope" value="Eukaryota"/>
</dbReference>
<feature type="region of interest" description="Disordered" evidence="6">
    <location>
        <begin position="128"/>
        <end position="153"/>
    </location>
</feature>
<dbReference type="Gene3D" id="2.60.40.3120">
    <property type="match status" value="1"/>
</dbReference>
<dbReference type="SUPFAM" id="SSF53187">
    <property type="entry name" value="Zn-dependent exopeptidases"/>
    <property type="match status" value="1"/>
</dbReference>
<dbReference type="EMBL" id="GL349453">
    <property type="protein sequence ID" value="KNC49121.1"/>
    <property type="molecule type" value="Genomic_DNA"/>
</dbReference>
<evidence type="ECO:0000256" key="1">
    <source>
        <dbReference type="ARBA" id="ARBA00022598"/>
    </source>
</evidence>
<proteinExistence type="predicted"/>
<dbReference type="PANTHER" id="PTHR12241">
    <property type="entry name" value="TUBULIN POLYGLUTAMYLASE"/>
    <property type="match status" value="1"/>
</dbReference>
<dbReference type="PANTHER" id="PTHR12241:SF145">
    <property type="entry name" value="TUBULIN POLYGLUTAMYLASE TTLL5"/>
    <property type="match status" value="1"/>
</dbReference>
<feature type="compositionally biased region" description="Polar residues" evidence="6">
    <location>
        <begin position="244"/>
        <end position="256"/>
    </location>
</feature>
<comment type="catalytic activity">
    <reaction evidence="5">
        <text>L-glutamyl-[protein] + L-glutamate + ATP = gamma-L-glutamyl-L-glutamyl-[protein] + ADP + phosphate + H(+)</text>
        <dbReference type="Rhea" id="RHEA:60144"/>
        <dbReference type="Rhea" id="RHEA-COMP:10208"/>
        <dbReference type="Rhea" id="RHEA-COMP:15517"/>
        <dbReference type="ChEBI" id="CHEBI:15378"/>
        <dbReference type="ChEBI" id="CHEBI:29973"/>
        <dbReference type="ChEBI" id="CHEBI:29985"/>
        <dbReference type="ChEBI" id="CHEBI:30616"/>
        <dbReference type="ChEBI" id="CHEBI:43474"/>
        <dbReference type="ChEBI" id="CHEBI:143622"/>
        <dbReference type="ChEBI" id="CHEBI:456216"/>
    </reaction>
    <physiologicalReaction direction="left-to-right" evidence="5">
        <dbReference type="Rhea" id="RHEA:60145"/>
    </physiologicalReaction>
</comment>
<dbReference type="PROSITE" id="PS51221">
    <property type="entry name" value="TTL"/>
    <property type="match status" value="1"/>
</dbReference>
<dbReference type="SUPFAM" id="SSF56059">
    <property type="entry name" value="Glutathione synthetase ATP-binding domain-like"/>
    <property type="match status" value="1"/>
</dbReference>
<dbReference type="RefSeq" id="XP_013758149.1">
    <property type="nucleotide sequence ID" value="XM_013902695.1"/>
</dbReference>
<evidence type="ECO:0000256" key="4">
    <source>
        <dbReference type="ARBA" id="ARBA00041448"/>
    </source>
</evidence>
<keyword evidence="3" id="KW-0067">ATP-binding</keyword>
<evidence type="ECO:0000313" key="8">
    <source>
        <dbReference type="Proteomes" id="UP000054408"/>
    </source>
</evidence>
<dbReference type="Gene3D" id="3.40.630.10">
    <property type="entry name" value="Zn peptidases"/>
    <property type="match status" value="1"/>
</dbReference>
<dbReference type="GO" id="GO:0070740">
    <property type="term" value="F:tubulin-glutamic acid ligase activity"/>
    <property type="evidence" value="ECO:0007669"/>
    <property type="project" value="TreeGrafter"/>
</dbReference>
<evidence type="ECO:0000256" key="2">
    <source>
        <dbReference type="ARBA" id="ARBA00022741"/>
    </source>
</evidence>
<keyword evidence="2" id="KW-0547">Nucleotide-binding</keyword>
<evidence type="ECO:0000313" key="7">
    <source>
        <dbReference type="EMBL" id="KNC49121.1"/>
    </source>
</evidence>
<dbReference type="GO" id="GO:0005524">
    <property type="term" value="F:ATP binding"/>
    <property type="evidence" value="ECO:0007669"/>
    <property type="project" value="UniProtKB-KW"/>
</dbReference>
<reference evidence="7 8" key="1">
    <citation type="submission" date="2010-05" db="EMBL/GenBank/DDBJ databases">
        <title>The Genome Sequence of Thecamonas trahens ATCC 50062.</title>
        <authorList>
            <consortium name="The Broad Institute Genome Sequencing Platform"/>
            <person name="Russ C."/>
            <person name="Cuomo C."/>
            <person name="Shea T."/>
            <person name="Young S.K."/>
            <person name="Zeng Q."/>
            <person name="Koehrsen M."/>
            <person name="Haas B."/>
            <person name="Borodovsky M."/>
            <person name="Guigo R."/>
            <person name="Alvarado L."/>
            <person name="Berlin A."/>
            <person name="Bochicchio J."/>
            <person name="Borenstein D."/>
            <person name="Chapman S."/>
            <person name="Chen Z."/>
            <person name="Freedman E."/>
            <person name="Gellesch M."/>
            <person name="Goldberg J."/>
            <person name="Griggs A."/>
            <person name="Gujja S."/>
            <person name="Heilman E."/>
            <person name="Heiman D."/>
            <person name="Hepburn T."/>
            <person name="Howarth C."/>
            <person name="Jen D."/>
            <person name="Larson L."/>
            <person name="Mehta T."/>
            <person name="Park D."/>
            <person name="Pearson M."/>
            <person name="Roberts A."/>
            <person name="Saif S."/>
            <person name="Shenoy N."/>
            <person name="Sisk P."/>
            <person name="Stolte C."/>
            <person name="Sykes S."/>
            <person name="Thomson T."/>
            <person name="Walk T."/>
            <person name="White J."/>
            <person name="Yandava C."/>
            <person name="Burger G."/>
            <person name="Gray M.W."/>
            <person name="Holland P.W.H."/>
            <person name="King N."/>
            <person name="Lang F.B.F."/>
            <person name="Roger A.J."/>
            <person name="Ruiz-Trillo I."/>
            <person name="Lander E."/>
            <person name="Nusbaum C."/>
        </authorList>
    </citation>
    <scope>NUCLEOTIDE SEQUENCE [LARGE SCALE GENOMIC DNA]</scope>
    <source>
        <strain evidence="7 8">ATCC 50062</strain>
    </source>
</reference>
<dbReference type="OrthoDB" id="202825at2759"/>
<protein>
    <recommendedName>
        <fullName evidence="4">Tubulin--tyrosine ligase-like protein 5</fullName>
    </recommendedName>
</protein>
<feature type="region of interest" description="Disordered" evidence="6">
    <location>
        <begin position="238"/>
        <end position="258"/>
    </location>
</feature>
<gene>
    <name evidence="7" type="ORF">AMSG_05091</name>
</gene>
<dbReference type="GeneID" id="25564579"/>
<sequence length="1100" mass="117237">MVRFDADFETGNLARVEPAPARRHAFCLWLRGSECEDAVGREPAQAADHDGWFHFRLTDMAPETTYTLTLMNLPLALKRIYAKDVRPLVAWGADGSWVRLEGPCQFKTSANALQLRFKIRATRASPANSRLGPDVGGSSDDASSDLPHRPAVGSSADELASVRIAAWLPYSHAELQSTLSGLDAKFGSRRRGRSSKLAPRVFYARELLARSRLGRRIDLLTVTQDVAAPPPLPPVADVAKPSPHSETSGNSRSGATQVVRARAAPRLPSSALDAQDYVDGAFPDRTSPRPPIFPTRQVVLIFARVVASDSPASHVVDALIRALTSDSAVATLLRSRFVFNIVPMVNPDGVAGGCNDATVNGVDVAEALAARSDDGIASRTPGAAALRALAAALGKRRSVAYVFELRANVARRHTRILGNALPNAYDQTSNALFALLFARASPFVNIGSETPSSTLFTPLGEPSTLSHPAFHDLTRAVHAYTVKVAAHALPRKGLPRAPHPPADPGGYIHTAHALLEAMADMAGGAGGEGTLLADRAKVAMSVPLAPLAASAAALGLDSGSARLLFAPRLQRRHCCVCAATGADISTRARLVGLLRTTLTAHGFVDAGPDHRGWTLFWVGRHIRPALLVAMQPYQKVNHFPLSSELTRKTELTLNYETARAQAGDALFDFMPQTFALPRQADELRAAIESGASDSPLWIYKPSSGACGRGIAVLDSLAKVPALDKPAVVQAYLDNPLLVDGRKFDLRLYVVVTSFAPLRAFLYENGLARFANLPYTSAAQSLDSAATHLTNVSLNKRHKEFVKNASAADDGVGSVWSVRAMRVRLAAMGFDVGAIFAAIERVIVAALSAVEPAIAPHVAGHPFLPCFELFGFDVILDADAKPWLLEVNSFPSVSCGTPMDLDIKSRLVADIFTLIGLVPPAYREAVPKASSTVDAARAELARAGETGFKCIYPVPTAAAAAAGYDALPLSVPYADDEVEAVFGDAGVETFDPSVPLTPAAARVVFRAYLRAMAERLGDGGEVDPAISEFVVMTSKYAEVRSSDELTALREYIAAHEAADLARGGSSSEQLMHFIAGASEDELESLLKAVHEYVPAAVLMHV</sequence>
<organism evidence="7 8">
    <name type="scientific">Thecamonas trahens ATCC 50062</name>
    <dbReference type="NCBI Taxonomy" id="461836"/>
    <lineage>
        <taxon>Eukaryota</taxon>
        <taxon>Apusozoa</taxon>
        <taxon>Apusomonadida</taxon>
        <taxon>Apusomonadidae</taxon>
        <taxon>Thecamonas</taxon>
    </lineage>
</organism>
<keyword evidence="8" id="KW-1185">Reference proteome</keyword>
<evidence type="ECO:0000256" key="5">
    <source>
        <dbReference type="ARBA" id="ARBA00049274"/>
    </source>
</evidence>
<feature type="compositionally biased region" description="Low complexity" evidence="6">
    <location>
        <begin position="132"/>
        <end position="145"/>
    </location>
</feature>
<evidence type="ECO:0000256" key="6">
    <source>
        <dbReference type="SAM" id="MobiDB-lite"/>
    </source>
</evidence>
<name>A0A0L0DAL7_THETB</name>
<dbReference type="GO" id="GO:0000226">
    <property type="term" value="P:microtubule cytoskeleton organization"/>
    <property type="evidence" value="ECO:0007669"/>
    <property type="project" value="TreeGrafter"/>
</dbReference>
<keyword evidence="1" id="KW-0436">Ligase</keyword>
<dbReference type="GO" id="GO:0036064">
    <property type="term" value="C:ciliary basal body"/>
    <property type="evidence" value="ECO:0007669"/>
    <property type="project" value="TreeGrafter"/>
</dbReference>
<dbReference type="InterPro" id="IPR004344">
    <property type="entry name" value="TTL/TTLL_fam"/>
</dbReference>
<dbReference type="Pfam" id="PF03133">
    <property type="entry name" value="TTL"/>
    <property type="match status" value="1"/>
</dbReference>
<dbReference type="eggNOG" id="KOG2157">
    <property type="taxonomic scope" value="Eukaryota"/>
</dbReference>
<dbReference type="STRING" id="461836.A0A0L0DAL7"/>
<dbReference type="Proteomes" id="UP000054408">
    <property type="component" value="Unassembled WGS sequence"/>
</dbReference>
<dbReference type="Gene3D" id="3.30.470.20">
    <property type="entry name" value="ATP-grasp fold, B domain"/>
    <property type="match status" value="1"/>
</dbReference>
<accession>A0A0L0DAL7</accession>
<dbReference type="AlphaFoldDB" id="A0A0L0DAL7"/>
<dbReference type="GO" id="GO:0015631">
    <property type="term" value="F:tubulin binding"/>
    <property type="evidence" value="ECO:0007669"/>
    <property type="project" value="TreeGrafter"/>
</dbReference>